<dbReference type="SUPFAM" id="SSF47789">
    <property type="entry name" value="C-terminal domain of RNA polymerase alpha subunit"/>
    <property type="match status" value="1"/>
</dbReference>
<evidence type="ECO:0000313" key="1">
    <source>
        <dbReference type="EMBL" id="MBR8670781.1"/>
    </source>
</evidence>
<dbReference type="Gene3D" id="1.10.150.20">
    <property type="entry name" value="5' to 3' exonuclease, C-terminal subdomain"/>
    <property type="match status" value="1"/>
</dbReference>
<name>A0A941GDD8_NIACI</name>
<sequence length="98" mass="10910">MEKATEKNLRICEKGHKYYKSSNCSSCPTCDKENRPESGFLSKLSSPARNALIHEGIDNLQKLSKYTEKDILKIHGIGPASLPILRTSLEEEGLSFKG</sequence>
<organism evidence="1">
    <name type="scientific">Niallia circulans</name>
    <name type="common">Bacillus circulans</name>
    <dbReference type="NCBI Taxonomy" id="1397"/>
    <lineage>
        <taxon>Bacteria</taxon>
        <taxon>Bacillati</taxon>
        <taxon>Bacillota</taxon>
        <taxon>Bacilli</taxon>
        <taxon>Bacillales</taxon>
        <taxon>Bacillaceae</taxon>
        <taxon>Niallia</taxon>
    </lineage>
</organism>
<protein>
    <submittedName>
        <fullName evidence="1">RNA polymerase alpha subunit C-terminal domain-containing protein</fullName>
    </submittedName>
</protein>
<proteinExistence type="predicted"/>
<dbReference type="AlphaFoldDB" id="A0A941GDD8"/>
<dbReference type="EMBL" id="JAGTPX010000015">
    <property type="protein sequence ID" value="MBR8670781.1"/>
    <property type="molecule type" value="Genomic_DNA"/>
</dbReference>
<reference evidence="1" key="1">
    <citation type="submission" date="2021-04" db="EMBL/GenBank/DDBJ databases">
        <title>Genomic analysis of electroactive and textile dye degrading Bacillus circulans strain: DC10 isolated from constructed wetland-microbial fuel cells treating textile dye wastewaters.</title>
        <authorList>
            <person name="Patel D.U."/>
            <person name="Desai C.R."/>
        </authorList>
    </citation>
    <scope>NUCLEOTIDE SEQUENCE</scope>
    <source>
        <strain evidence="1">DC10</strain>
    </source>
</reference>
<comment type="caution">
    <text evidence="1">The sequence shown here is derived from an EMBL/GenBank/DDBJ whole genome shotgun (WGS) entry which is preliminary data.</text>
</comment>
<accession>A0A941GDD8</accession>
<dbReference type="RefSeq" id="WP_016202649.1">
    <property type="nucleotide sequence ID" value="NZ_JAGTPX020000006.1"/>
</dbReference>
<gene>
    <name evidence="1" type="ORF">KD144_14675</name>
</gene>
<dbReference type="NCBIfam" id="NF005841">
    <property type="entry name" value="PRK07758.1"/>
    <property type="match status" value="1"/>
</dbReference>